<reference evidence="2 3" key="1">
    <citation type="submission" date="2018-10" db="EMBL/GenBank/DDBJ databases">
        <title>Isolation from cow dung.</title>
        <authorList>
            <person name="Ling L."/>
        </authorList>
    </citation>
    <scope>NUCLEOTIDE SEQUENCE [LARGE SCALE GENOMIC DNA]</scope>
    <source>
        <strain evidence="2 3">NEAU-LL90</strain>
    </source>
</reference>
<dbReference type="EMBL" id="RFFH01000002">
    <property type="protein sequence ID" value="RMI34109.1"/>
    <property type="molecule type" value="Genomic_DNA"/>
</dbReference>
<feature type="transmembrane region" description="Helical" evidence="1">
    <location>
        <begin position="49"/>
        <end position="68"/>
    </location>
</feature>
<dbReference type="AlphaFoldDB" id="A0A3M2L957"/>
<keyword evidence="1" id="KW-0472">Membrane</keyword>
<gene>
    <name evidence="2" type="ORF">EBN03_06675</name>
</gene>
<dbReference type="RefSeq" id="WP_122187034.1">
    <property type="nucleotide sequence ID" value="NZ_RFFH01000002.1"/>
</dbReference>
<proteinExistence type="predicted"/>
<comment type="caution">
    <text evidence="2">The sequence shown here is derived from an EMBL/GenBank/DDBJ whole genome shotgun (WGS) entry which is preliminary data.</text>
</comment>
<name>A0A3M2L957_9NOCA</name>
<evidence type="ECO:0000313" key="3">
    <source>
        <dbReference type="Proteomes" id="UP000279275"/>
    </source>
</evidence>
<keyword evidence="1" id="KW-0812">Transmembrane</keyword>
<evidence type="ECO:0000256" key="1">
    <source>
        <dbReference type="SAM" id="Phobius"/>
    </source>
</evidence>
<keyword evidence="1" id="KW-1133">Transmembrane helix</keyword>
<dbReference type="Proteomes" id="UP000279275">
    <property type="component" value="Unassembled WGS sequence"/>
</dbReference>
<feature type="transmembrane region" description="Helical" evidence="1">
    <location>
        <begin position="6"/>
        <end position="29"/>
    </location>
</feature>
<evidence type="ECO:0000313" key="2">
    <source>
        <dbReference type="EMBL" id="RMI34109.1"/>
    </source>
</evidence>
<sequence length="104" mass="11233">MEIKQITGFTEVCTVGVAVLFLTFGLVILVGSTRLRHLVLRGYAQRSRAAERLLGLAYVATAGGWLLTVRWPELMILVMLGMSAPAAMGWKRRTVAGLSTTPGS</sequence>
<organism evidence="2 3">
    <name type="scientific">Nocardia stercoris</name>
    <dbReference type="NCBI Taxonomy" id="2483361"/>
    <lineage>
        <taxon>Bacteria</taxon>
        <taxon>Bacillati</taxon>
        <taxon>Actinomycetota</taxon>
        <taxon>Actinomycetes</taxon>
        <taxon>Mycobacteriales</taxon>
        <taxon>Nocardiaceae</taxon>
        <taxon>Nocardia</taxon>
    </lineage>
</organism>
<keyword evidence="3" id="KW-1185">Reference proteome</keyword>
<protein>
    <submittedName>
        <fullName evidence="2">Uncharacterized protein</fullName>
    </submittedName>
</protein>
<accession>A0A3M2L957</accession>